<feature type="domain" description="Beta-galactosidase C-terminal" evidence="14">
    <location>
        <begin position="608"/>
        <end position="665"/>
    </location>
</feature>
<feature type="binding site" evidence="10">
    <location>
        <position position="311"/>
    </location>
    <ligand>
        <name>substrate</name>
    </ligand>
</feature>
<comment type="catalytic activity">
    <reaction evidence="1 8">
        <text>Hydrolysis of terminal non-reducing beta-D-galactose residues in beta-D-galactosides.</text>
        <dbReference type="EC" id="3.2.1.23"/>
    </reaction>
</comment>
<evidence type="ECO:0000256" key="11">
    <source>
        <dbReference type="PIRSR" id="PIRSR001084-3"/>
    </source>
</evidence>
<dbReference type="EMBL" id="QPJT01000028">
    <property type="protein sequence ID" value="RCX10541.1"/>
    <property type="molecule type" value="Genomic_DNA"/>
</dbReference>
<feature type="binding site" evidence="11">
    <location>
        <position position="107"/>
    </location>
    <ligand>
        <name>Zn(2+)</name>
        <dbReference type="ChEBI" id="CHEBI:29105"/>
    </ligand>
</feature>
<evidence type="ECO:0000256" key="2">
    <source>
        <dbReference type="ARBA" id="ARBA00005940"/>
    </source>
</evidence>
<dbReference type="Gene3D" id="2.60.40.1180">
    <property type="entry name" value="Golgi alpha-mannosidase II"/>
    <property type="match status" value="1"/>
</dbReference>
<dbReference type="GO" id="GO:0004565">
    <property type="term" value="F:beta-galactosidase activity"/>
    <property type="evidence" value="ECO:0007669"/>
    <property type="project" value="UniProtKB-EC"/>
</dbReference>
<dbReference type="InterPro" id="IPR013738">
    <property type="entry name" value="Beta_galactosidase_Trimer"/>
</dbReference>
<keyword evidence="6 11" id="KW-0862">Zinc</keyword>
<keyword evidence="4 11" id="KW-0479">Metal-binding</keyword>
<evidence type="ECO:0000256" key="5">
    <source>
        <dbReference type="ARBA" id="ARBA00022801"/>
    </source>
</evidence>
<name>A0A369AMY4_9FIRM</name>
<reference evidence="15 16" key="1">
    <citation type="submission" date="2018-07" db="EMBL/GenBank/DDBJ databases">
        <title>Genomic Encyclopedia of Type Strains, Phase IV (KMG-IV): sequencing the most valuable type-strain genomes for metagenomic binning, comparative biology and taxonomic classification.</title>
        <authorList>
            <person name="Goeker M."/>
        </authorList>
    </citation>
    <scope>NUCLEOTIDE SEQUENCE [LARGE SCALE GENOMIC DNA]</scope>
    <source>
        <strain evidence="15 16">DSM 27016</strain>
    </source>
</reference>
<dbReference type="GO" id="GO:0006012">
    <property type="term" value="P:galactose metabolic process"/>
    <property type="evidence" value="ECO:0007669"/>
    <property type="project" value="InterPro"/>
</dbReference>
<dbReference type="GO" id="GO:0009341">
    <property type="term" value="C:beta-galactosidase complex"/>
    <property type="evidence" value="ECO:0007669"/>
    <property type="project" value="InterPro"/>
</dbReference>
<dbReference type="CDD" id="cd03143">
    <property type="entry name" value="A4_beta-galactosidase_middle_domain"/>
    <property type="match status" value="1"/>
</dbReference>
<dbReference type="SUPFAM" id="SSF51445">
    <property type="entry name" value="(Trans)glycosidases"/>
    <property type="match status" value="1"/>
</dbReference>
<dbReference type="Pfam" id="PF08532">
    <property type="entry name" value="Glyco_hydro_42M"/>
    <property type="match status" value="1"/>
</dbReference>
<dbReference type="EC" id="3.2.1.23" evidence="3 8"/>
<feature type="active site" description="Proton donor" evidence="9">
    <location>
        <position position="142"/>
    </location>
</feature>
<dbReference type="PANTHER" id="PTHR36447">
    <property type="entry name" value="BETA-GALACTOSIDASE GANA"/>
    <property type="match status" value="1"/>
</dbReference>
<dbReference type="Pfam" id="PF02449">
    <property type="entry name" value="Glyco_hydro_42"/>
    <property type="match status" value="1"/>
</dbReference>
<evidence type="ECO:0000313" key="15">
    <source>
        <dbReference type="EMBL" id="RCX10541.1"/>
    </source>
</evidence>
<dbReference type="RefSeq" id="WP_114299387.1">
    <property type="nucleotide sequence ID" value="NZ_QPJT01000028.1"/>
</dbReference>
<dbReference type="InterPro" id="IPR029062">
    <property type="entry name" value="Class_I_gatase-like"/>
</dbReference>
<dbReference type="InterPro" id="IPR017853">
    <property type="entry name" value="GH"/>
</dbReference>
<feature type="domain" description="Beta-galactosidase trimerisation" evidence="13">
    <location>
        <begin position="393"/>
        <end position="599"/>
    </location>
</feature>
<proteinExistence type="inferred from homology"/>
<accession>A0A369AMY4</accession>
<evidence type="ECO:0000256" key="9">
    <source>
        <dbReference type="PIRSR" id="PIRSR001084-1"/>
    </source>
</evidence>
<dbReference type="InterPro" id="IPR013529">
    <property type="entry name" value="Glyco_hydro_42_N"/>
</dbReference>
<dbReference type="Gene3D" id="3.40.50.880">
    <property type="match status" value="1"/>
</dbReference>
<evidence type="ECO:0000256" key="6">
    <source>
        <dbReference type="ARBA" id="ARBA00022833"/>
    </source>
</evidence>
<dbReference type="AlphaFoldDB" id="A0A369AMY4"/>
<sequence length="667" mass="77414">MKFGVDYYPEHWPEERWTIDAKLMREAGIEVVRLAEFSWAKMEPQEGTYDFKWLDKAITVLSKEKIKTVLGTPTPTPPIWIIEKNPEILPVNQEGVRLSFGGRHHNCQSNHVYRNHIKRFVTCMAKHFSNNPDVVGWQIDNEFGNSHQQLCMCDSCRTAFHQWLQNKYETIDNLNNAWGSIFWSQSYSNFAQIPVPLRTPNSHNPSLLLDWKRFASDLIVDFQKYQLDIIRKECPNHFITHNFMGFYDKTNYFDLAKDLDFISHDQYPMYFRKGIEILSHPYSLAATLDLMRGMKQKPFWIMEQQAGPSGWETLSPTPRPGQLALWTYQSVAHGADTIVYFRWRSCLFGTEEYWHGILPHHGQPERRYEEIKQTIQELGPAMDNFKGGMPDSDVGILFSYDQDWAFQIQPHHFELNYIDHLLKYYKAFYEANIPVDMLSDEQDFMKYKLLVVPLLMLTKADLTSKLEKYVAEGGHLILTMRSGVKNWNNTVIPKILPGDLSPIVGIKIPEYDCLNDVSQSIRWSSPGLFDKVEQVSKWADIITLEGAEALAFYAEDYYKDTPAITQNTYKQGIAYYVGTELGTDIMKEFVYYAVSRLNIRPILEAPQGVEVSRRNVKHGKYIFVLNHNPKPEVFDIPSDWQPIIGQKLMTGSKINMPPYGTAIFKTE</sequence>
<gene>
    <name evidence="15" type="ORF">DFR58_12840</name>
</gene>
<feature type="binding site" evidence="10">
    <location>
        <position position="103"/>
    </location>
    <ligand>
        <name>substrate</name>
    </ligand>
</feature>
<dbReference type="Gene3D" id="3.20.20.80">
    <property type="entry name" value="Glycosidases"/>
    <property type="match status" value="1"/>
</dbReference>
<evidence type="ECO:0000256" key="4">
    <source>
        <dbReference type="ARBA" id="ARBA00022723"/>
    </source>
</evidence>
<evidence type="ECO:0000259" key="13">
    <source>
        <dbReference type="Pfam" id="PF08532"/>
    </source>
</evidence>
<dbReference type="InterPro" id="IPR013739">
    <property type="entry name" value="Beta_galactosidase_C"/>
</dbReference>
<dbReference type="SUPFAM" id="SSF52317">
    <property type="entry name" value="Class I glutamine amidotransferase-like"/>
    <property type="match status" value="1"/>
</dbReference>
<dbReference type="PIRSF" id="PIRSF001084">
    <property type="entry name" value="B-galactosidase"/>
    <property type="match status" value="1"/>
</dbReference>
<dbReference type="PANTHER" id="PTHR36447:SF2">
    <property type="entry name" value="BETA-GALACTOSIDASE YESZ"/>
    <property type="match status" value="1"/>
</dbReference>
<evidence type="ECO:0000313" key="16">
    <source>
        <dbReference type="Proteomes" id="UP000253034"/>
    </source>
</evidence>
<dbReference type="OrthoDB" id="9800974at2"/>
<evidence type="ECO:0000259" key="12">
    <source>
        <dbReference type="Pfam" id="PF02449"/>
    </source>
</evidence>
<feature type="binding site" evidence="10">
    <location>
        <position position="141"/>
    </location>
    <ligand>
        <name>substrate</name>
    </ligand>
</feature>
<organism evidence="15 16">
    <name type="scientific">Anaerobacterium chartisolvens</name>
    <dbReference type="NCBI Taxonomy" id="1297424"/>
    <lineage>
        <taxon>Bacteria</taxon>
        <taxon>Bacillati</taxon>
        <taxon>Bacillota</taxon>
        <taxon>Clostridia</taxon>
        <taxon>Eubacteriales</taxon>
        <taxon>Oscillospiraceae</taxon>
        <taxon>Anaerobacterium</taxon>
    </lineage>
</organism>
<dbReference type="InterPro" id="IPR013780">
    <property type="entry name" value="Glyco_hydro_b"/>
</dbReference>
<feature type="binding site" evidence="11">
    <location>
        <position position="153"/>
    </location>
    <ligand>
        <name>Zn(2+)</name>
        <dbReference type="ChEBI" id="CHEBI:29105"/>
    </ligand>
</feature>
<comment type="similarity">
    <text evidence="2 8">Belongs to the glycosyl hydrolase 42 family.</text>
</comment>
<keyword evidence="16" id="KW-1185">Reference proteome</keyword>
<feature type="binding site" evidence="11">
    <location>
        <position position="151"/>
    </location>
    <ligand>
        <name>Zn(2+)</name>
        <dbReference type="ChEBI" id="CHEBI:29105"/>
    </ligand>
</feature>
<protein>
    <recommendedName>
        <fullName evidence="3 8">Beta-galactosidase</fullName>
        <shortName evidence="8">Beta-gal</shortName>
        <ecNumber evidence="3 8">3.2.1.23</ecNumber>
    </recommendedName>
</protein>
<feature type="domain" description="Glycoside hydrolase family 42 N-terminal" evidence="12">
    <location>
        <begin position="6"/>
        <end position="378"/>
    </location>
</feature>
<evidence type="ECO:0000256" key="10">
    <source>
        <dbReference type="PIRSR" id="PIRSR001084-2"/>
    </source>
</evidence>
<evidence type="ECO:0000256" key="3">
    <source>
        <dbReference type="ARBA" id="ARBA00012756"/>
    </source>
</evidence>
<keyword evidence="7 8" id="KW-0326">Glycosidase</keyword>
<evidence type="ECO:0000256" key="8">
    <source>
        <dbReference type="PIRNR" id="PIRNR001084"/>
    </source>
</evidence>
<dbReference type="Pfam" id="PF08533">
    <property type="entry name" value="Glyco_hydro_42C"/>
    <property type="match status" value="1"/>
</dbReference>
<dbReference type="InterPro" id="IPR003476">
    <property type="entry name" value="Glyco_hydro_42"/>
</dbReference>
<evidence type="ECO:0000256" key="7">
    <source>
        <dbReference type="ARBA" id="ARBA00023295"/>
    </source>
</evidence>
<evidence type="ECO:0000259" key="14">
    <source>
        <dbReference type="Pfam" id="PF08533"/>
    </source>
</evidence>
<feature type="binding site" evidence="11">
    <location>
        <position position="156"/>
    </location>
    <ligand>
        <name>Zn(2+)</name>
        <dbReference type="ChEBI" id="CHEBI:29105"/>
    </ligand>
</feature>
<dbReference type="Proteomes" id="UP000253034">
    <property type="component" value="Unassembled WGS sequence"/>
</dbReference>
<keyword evidence="5 8" id="KW-0378">Hydrolase</keyword>
<feature type="active site" description="Nucleophile" evidence="9">
    <location>
        <position position="303"/>
    </location>
</feature>
<comment type="caution">
    <text evidence="15">The sequence shown here is derived from an EMBL/GenBank/DDBJ whole genome shotgun (WGS) entry which is preliminary data.</text>
</comment>
<dbReference type="GO" id="GO:0046872">
    <property type="term" value="F:metal ion binding"/>
    <property type="evidence" value="ECO:0007669"/>
    <property type="project" value="UniProtKB-KW"/>
</dbReference>
<evidence type="ECO:0000256" key="1">
    <source>
        <dbReference type="ARBA" id="ARBA00001412"/>
    </source>
</evidence>